<dbReference type="Proteomes" id="UP000270094">
    <property type="component" value="Unassembled WGS sequence"/>
</dbReference>
<gene>
    <name evidence="2" type="ORF">SVUK_LOCUS5516</name>
</gene>
<organism evidence="2 3">
    <name type="scientific">Strongylus vulgaris</name>
    <name type="common">Blood worm</name>
    <dbReference type="NCBI Taxonomy" id="40348"/>
    <lineage>
        <taxon>Eukaryota</taxon>
        <taxon>Metazoa</taxon>
        <taxon>Ecdysozoa</taxon>
        <taxon>Nematoda</taxon>
        <taxon>Chromadorea</taxon>
        <taxon>Rhabditida</taxon>
        <taxon>Rhabditina</taxon>
        <taxon>Rhabditomorpha</taxon>
        <taxon>Strongyloidea</taxon>
        <taxon>Strongylidae</taxon>
        <taxon>Strongylus</taxon>
    </lineage>
</organism>
<feature type="region of interest" description="Disordered" evidence="1">
    <location>
        <begin position="27"/>
        <end position="48"/>
    </location>
</feature>
<reference evidence="2 3" key="1">
    <citation type="submission" date="2018-11" db="EMBL/GenBank/DDBJ databases">
        <authorList>
            <consortium name="Pathogen Informatics"/>
        </authorList>
    </citation>
    <scope>NUCLEOTIDE SEQUENCE [LARGE SCALE GENOMIC DNA]</scope>
</reference>
<protein>
    <submittedName>
        <fullName evidence="2">Uncharacterized protein</fullName>
    </submittedName>
</protein>
<accession>A0A3P7KSI2</accession>
<name>A0A3P7KSI2_STRVU</name>
<keyword evidence="3" id="KW-1185">Reference proteome</keyword>
<proteinExistence type="predicted"/>
<evidence type="ECO:0000313" key="3">
    <source>
        <dbReference type="Proteomes" id="UP000270094"/>
    </source>
</evidence>
<evidence type="ECO:0000256" key="1">
    <source>
        <dbReference type="SAM" id="MobiDB-lite"/>
    </source>
</evidence>
<evidence type="ECO:0000313" key="2">
    <source>
        <dbReference type="EMBL" id="VDM70518.1"/>
    </source>
</evidence>
<dbReference type="AlphaFoldDB" id="A0A3P7KSI2"/>
<dbReference type="EMBL" id="UYYB01016419">
    <property type="protein sequence ID" value="VDM70518.1"/>
    <property type="molecule type" value="Genomic_DNA"/>
</dbReference>
<sequence length="48" mass="4752">MYGYNGGAEATIGTAADMTGMDAATMGAGAATEGASENKTLHKNINSQ</sequence>